<gene>
    <name evidence="6" type="ORF">AMATHDRAFT_52684</name>
</gene>
<evidence type="ECO:0000313" key="7">
    <source>
        <dbReference type="Proteomes" id="UP000242287"/>
    </source>
</evidence>
<evidence type="ECO:0000256" key="5">
    <source>
        <dbReference type="SAM" id="Phobius"/>
    </source>
</evidence>
<accession>A0A2A9P110</accession>
<feature type="transmembrane region" description="Helical" evidence="5">
    <location>
        <begin position="250"/>
        <end position="270"/>
    </location>
</feature>
<feature type="transmembrane region" description="Helical" evidence="5">
    <location>
        <begin position="187"/>
        <end position="213"/>
    </location>
</feature>
<keyword evidence="7" id="KW-1185">Reference proteome</keyword>
<keyword evidence="4 5" id="KW-0472">Membrane</keyword>
<feature type="transmembrane region" description="Helical" evidence="5">
    <location>
        <begin position="20"/>
        <end position="42"/>
    </location>
</feature>
<name>A0A2A9P110_9AGAR</name>
<feature type="transmembrane region" description="Helical" evidence="5">
    <location>
        <begin position="63"/>
        <end position="85"/>
    </location>
</feature>
<proteinExistence type="predicted"/>
<dbReference type="SUPFAM" id="SSF81321">
    <property type="entry name" value="Family A G protein-coupled receptor-like"/>
    <property type="match status" value="1"/>
</dbReference>
<comment type="subcellular location">
    <subcellularLocation>
        <location evidence="1">Membrane</location>
        <topology evidence="1">Multi-pass membrane protein</topology>
    </subcellularLocation>
</comment>
<keyword evidence="2 5" id="KW-0812">Transmembrane</keyword>
<evidence type="ECO:0000313" key="6">
    <source>
        <dbReference type="EMBL" id="PFH54777.1"/>
    </source>
</evidence>
<sequence>MSFKDAKDVPFTFGVRLGIVFIIQSASLSLLAVTALLLYIVWTSNLFRRSPPARNVRSHIHYYFVNLLISDLIQAIGGIINIKWVKDATVLAGPLCTAQGILKQVGDVGVALTTTVIAIHTVCVLAFLWHPPHKIVAMSILFIWTFISLAVGLGVASHRSQPYYGPTQYWCWITSSFDAERLWLEYFWMYLAAFVNLICYATIALVIKGVIVFDGLKVRIPRKEDRVDHIIATLVETDARQSSAIASQMLLYPAVYIITVSPIAVVRWMAFSGKTVPFAATACAGIVFSSSGLFNVILYTKTRPKLLASRRFMARTTLRLPTEDRNFDLARNVQTRSEHGDTKRLWTELPQLPSRTVPHEV</sequence>
<dbReference type="OrthoDB" id="100006at2759"/>
<feature type="transmembrane region" description="Helical" evidence="5">
    <location>
        <begin position="276"/>
        <end position="300"/>
    </location>
</feature>
<dbReference type="Proteomes" id="UP000242287">
    <property type="component" value="Unassembled WGS sequence"/>
</dbReference>
<dbReference type="GO" id="GO:0004930">
    <property type="term" value="F:G protein-coupled receptor activity"/>
    <property type="evidence" value="ECO:0007669"/>
    <property type="project" value="TreeGrafter"/>
</dbReference>
<dbReference type="PANTHER" id="PTHR23112:SF37">
    <property type="entry name" value="G PROTEIN-COUPLED RECEPTOR GPR1"/>
    <property type="match status" value="1"/>
</dbReference>
<dbReference type="STRING" id="703135.A0A2A9P110"/>
<feature type="transmembrane region" description="Helical" evidence="5">
    <location>
        <begin position="108"/>
        <end position="128"/>
    </location>
</feature>
<dbReference type="Gene3D" id="1.20.1070.10">
    <property type="entry name" value="Rhodopsin 7-helix transmembrane proteins"/>
    <property type="match status" value="1"/>
</dbReference>
<evidence type="ECO:0000256" key="4">
    <source>
        <dbReference type="ARBA" id="ARBA00023136"/>
    </source>
</evidence>
<dbReference type="EMBL" id="KZ301969">
    <property type="protein sequence ID" value="PFH54777.1"/>
    <property type="molecule type" value="Genomic_DNA"/>
</dbReference>
<evidence type="ECO:0000256" key="1">
    <source>
        <dbReference type="ARBA" id="ARBA00004141"/>
    </source>
</evidence>
<organism evidence="6 7">
    <name type="scientific">Amanita thiersii Skay4041</name>
    <dbReference type="NCBI Taxonomy" id="703135"/>
    <lineage>
        <taxon>Eukaryota</taxon>
        <taxon>Fungi</taxon>
        <taxon>Dikarya</taxon>
        <taxon>Basidiomycota</taxon>
        <taxon>Agaricomycotina</taxon>
        <taxon>Agaricomycetes</taxon>
        <taxon>Agaricomycetidae</taxon>
        <taxon>Agaricales</taxon>
        <taxon>Pluteineae</taxon>
        <taxon>Amanitaceae</taxon>
        <taxon>Amanita</taxon>
    </lineage>
</organism>
<dbReference type="GO" id="GO:0005886">
    <property type="term" value="C:plasma membrane"/>
    <property type="evidence" value="ECO:0007669"/>
    <property type="project" value="TreeGrafter"/>
</dbReference>
<evidence type="ECO:0000256" key="3">
    <source>
        <dbReference type="ARBA" id="ARBA00022989"/>
    </source>
</evidence>
<protein>
    <submittedName>
        <fullName evidence="6">Uncharacterized protein</fullName>
    </submittedName>
</protein>
<dbReference type="AlphaFoldDB" id="A0A2A9P110"/>
<dbReference type="GO" id="GO:0007189">
    <property type="term" value="P:adenylate cyclase-activating G protein-coupled receptor signaling pathway"/>
    <property type="evidence" value="ECO:0007669"/>
    <property type="project" value="TreeGrafter"/>
</dbReference>
<keyword evidence="3 5" id="KW-1133">Transmembrane helix</keyword>
<evidence type="ECO:0000256" key="2">
    <source>
        <dbReference type="ARBA" id="ARBA00022692"/>
    </source>
</evidence>
<reference evidence="6 7" key="1">
    <citation type="submission" date="2014-02" db="EMBL/GenBank/DDBJ databases">
        <title>Transposable element dynamics among asymbiotic and ectomycorrhizal Amanita fungi.</title>
        <authorList>
            <consortium name="DOE Joint Genome Institute"/>
            <person name="Hess J."/>
            <person name="Skrede I."/>
            <person name="Wolfe B."/>
            <person name="LaButti K."/>
            <person name="Ohm R.A."/>
            <person name="Grigoriev I.V."/>
            <person name="Pringle A."/>
        </authorList>
    </citation>
    <scope>NUCLEOTIDE SEQUENCE [LARGE SCALE GENOMIC DNA]</scope>
    <source>
        <strain evidence="6 7">SKay4041</strain>
    </source>
</reference>
<dbReference type="PANTHER" id="PTHR23112">
    <property type="entry name" value="G PROTEIN-COUPLED RECEPTOR 157-RELATED"/>
    <property type="match status" value="1"/>
</dbReference>
<feature type="transmembrane region" description="Helical" evidence="5">
    <location>
        <begin position="135"/>
        <end position="156"/>
    </location>
</feature>